<sequence length="371" mass="40646">MAQVGQQRFGCYIGNIDRSVTLEVLRQVFSQCGTIVDCSLNGRDEDPYRYGFIDFATEDDRARAMKYNGFTLAGRKIKVGISKGNVGRPEGYSNSTNNSGSNVNNSNNMAKNPQQVQQPQVPAVALAASFLPNVVQQQQQQQSAQLLLQLIQQGALDINNLTADQQQILMASLLPQMQPTAPGIPAIPAAAPMPYAPMPPQQSWSAPRPGYHGAAPIGRAVPYTRPPANPQPSDETLKLREVQRKQFLDVVRRDAEKYERKLQERSVKEGRAGSLSGSADSSSDGEETKNNKEEHQRRNFNTLDQRAIVPSTEETTLSVDKGGENTSKEEDSTTHLEGVNTMEDEQNKTAENPDVLESHATEDGHEGVVST</sequence>
<feature type="compositionally biased region" description="Basic and acidic residues" evidence="2">
    <location>
        <begin position="286"/>
        <end position="297"/>
    </location>
</feature>
<feature type="compositionally biased region" description="Basic and acidic residues" evidence="2">
    <location>
        <begin position="259"/>
        <end position="271"/>
    </location>
</feature>
<dbReference type="PANTHER" id="PTHR32343:SF22">
    <property type="entry name" value="LD29830P"/>
    <property type="match status" value="1"/>
</dbReference>
<evidence type="ECO:0000313" key="4">
    <source>
        <dbReference type="EMBL" id="CCC52286.1"/>
    </source>
</evidence>
<evidence type="ECO:0000259" key="3">
    <source>
        <dbReference type="PROSITE" id="PS50102"/>
    </source>
</evidence>
<evidence type="ECO:0000256" key="1">
    <source>
        <dbReference type="PROSITE-ProRule" id="PRU00176"/>
    </source>
</evidence>
<dbReference type="CDD" id="cd00590">
    <property type="entry name" value="RRM_SF"/>
    <property type="match status" value="1"/>
</dbReference>
<feature type="region of interest" description="Disordered" evidence="2">
    <location>
        <begin position="259"/>
        <end position="371"/>
    </location>
</feature>
<dbReference type="InterPro" id="IPR000504">
    <property type="entry name" value="RRM_dom"/>
</dbReference>
<name>G0U4C2_TRYVY</name>
<dbReference type="VEuPathDB" id="TriTrypDB:TvY486_1013290"/>
<accession>G0U4C2</accession>
<feature type="region of interest" description="Disordered" evidence="2">
    <location>
        <begin position="85"/>
        <end position="117"/>
    </location>
</feature>
<proteinExistence type="predicted"/>
<protein>
    <submittedName>
        <fullName evidence="4">Putative RNA-binding protein</fullName>
    </submittedName>
</protein>
<dbReference type="SUPFAM" id="SSF54928">
    <property type="entry name" value="RNA-binding domain, RBD"/>
    <property type="match status" value="1"/>
</dbReference>
<keyword evidence="1" id="KW-0694">RNA-binding</keyword>
<feature type="region of interest" description="Disordered" evidence="2">
    <location>
        <begin position="198"/>
        <end position="241"/>
    </location>
</feature>
<dbReference type="PANTHER" id="PTHR32343">
    <property type="entry name" value="SERINE/ARGININE-RICH SPLICING FACTOR"/>
    <property type="match status" value="1"/>
</dbReference>
<dbReference type="AlphaFoldDB" id="G0U4C2"/>
<dbReference type="EMBL" id="HE573026">
    <property type="protein sequence ID" value="CCC52286.1"/>
    <property type="molecule type" value="Genomic_DNA"/>
</dbReference>
<feature type="compositionally biased region" description="Basic and acidic residues" evidence="2">
    <location>
        <begin position="356"/>
        <end position="371"/>
    </location>
</feature>
<dbReference type="SMART" id="SM00360">
    <property type="entry name" value="RRM"/>
    <property type="match status" value="1"/>
</dbReference>
<dbReference type="Gene3D" id="3.30.70.330">
    <property type="match status" value="1"/>
</dbReference>
<organism evidence="4">
    <name type="scientific">Trypanosoma vivax (strain Y486)</name>
    <dbReference type="NCBI Taxonomy" id="1055687"/>
    <lineage>
        <taxon>Eukaryota</taxon>
        <taxon>Discoba</taxon>
        <taxon>Euglenozoa</taxon>
        <taxon>Kinetoplastea</taxon>
        <taxon>Metakinetoplastina</taxon>
        <taxon>Trypanosomatida</taxon>
        <taxon>Trypanosomatidae</taxon>
        <taxon>Trypanosoma</taxon>
        <taxon>Duttonella</taxon>
    </lineage>
</organism>
<feature type="compositionally biased region" description="Low complexity" evidence="2">
    <location>
        <begin position="272"/>
        <end position="282"/>
    </location>
</feature>
<dbReference type="PROSITE" id="PS50102">
    <property type="entry name" value="RRM"/>
    <property type="match status" value="1"/>
</dbReference>
<evidence type="ECO:0000256" key="2">
    <source>
        <dbReference type="SAM" id="MobiDB-lite"/>
    </source>
</evidence>
<feature type="compositionally biased region" description="Low complexity" evidence="2">
    <location>
        <begin position="93"/>
        <end position="117"/>
    </location>
</feature>
<gene>
    <name evidence="4" type="ORF">TVY486_1013290</name>
</gene>
<feature type="domain" description="RRM" evidence="3">
    <location>
        <begin position="9"/>
        <end position="84"/>
    </location>
</feature>
<dbReference type="GO" id="GO:0003723">
    <property type="term" value="F:RNA binding"/>
    <property type="evidence" value="ECO:0007669"/>
    <property type="project" value="UniProtKB-UniRule"/>
</dbReference>
<dbReference type="InterPro" id="IPR035979">
    <property type="entry name" value="RBD_domain_sf"/>
</dbReference>
<feature type="compositionally biased region" description="Basic and acidic residues" evidence="2">
    <location>
        <begin position="321"/>
        <end position="334"/>
    </location>
</feature>
<dbReference type="OMA" id="FCQCGTI"/>
<dbReference type="InterPro" id="IPR012677">
    <property type="entry name" value="Nucleotide-bd_a/b_plait_sf"/>
</dbReference>
<dbReference type="Pfam" id="PF00076">
    <property type="entry name" value="RRM_1"/>
    <property type="match status" value="1"/>
</dbReference>
<reference evidence="4" key="1">
    <citation type="journal article" date="2012" name="Proc. Natl. Acad. Sci. U.S.A.">
        <title>Antigenic diversity is generated by distinct evolutionary mechanisms in African trypanosome species.</title>
        <authorList>
            <person name="Jackson A.P."/>
            <person name="Berry A."/>
            <person name="Aslett M."/>
            <person name="Allison H.C."/>
            <person name="Burton P."/>
            <person name="Vavrova-Anderson J."/>
            <person name="Brown R."/>
            <person name="Browne H."/>
            <person name="Corton N."/>
            <person name="Hauser H."/>
            <person name="Gamble J."/>
            <person name="Gilderthorp R."/>
            <person name="Marcello L."/>
            <person name="McQuillan J."/>
            <person name="Otto T.D."/>
            <person name="Quail M.A."/>
            <person name="Sanders M.J."/>
            <person name="van Tonder A."/>
            <person name="Ginger M.L."/>
            <person name="Field M.C."/>
            <person name="Barry J.D."/>
            <person name="Hertz-Fowler C."/>
            <person name="Berriman M."/>
        </authorList>
    </citation>
    <scope>NUCLEOTIDE SEQUENCE</scope>
    <source>
        <strain evidence="4">Y486</strain>
    </source>
</reference>